<dbReference type="Proteomes" id="UP000003157">
    <property type="component" value="Unassembled WGS sequence"/>
</dbReference>
<dbReference type="OrthoDB" id="9810648at2"/>
<dbReference type="CDD" id="cd04678">
    <property type="entry name" value="NUDIX_MTH2_Nudt15"/>
    <property type="match status" value="1"/>
</dbReference>
<dbReference type="InterPro" id="IPR020084">
    <property type="entry name" value="NUDIX_hydrolase_CS"/>
</dbReference>
<evidence type="ECO:0000256" key="1">
    <source>
        <dbReference type="ARBA" id="ARBA00022801"/>
    </source>
</evidence>
<keyword evidence="4" id="KW-1185">Reference proteome</keyword>
<dbReference type="AlphaFoldDB" id="E7G5R6"/>
<dbReference type="eggNOG" id="COG1051">
    <property type="taxonomic scope" value="Bacteria"/>
</dbReference>
<reference evidence="3 4" key="1">
    <citation type="submission" date="2010-12" db="EMBL/GenBank/DDBJ databases">
        <title>The Genome Sequence of Coprobacillus sp. strain 29_1.</title>
        <authorList>
            <consortium name="The Broad Institute Genome Sequencing Platform"/>
            <person name="Earl A."/>
            <person name="Ward D."/>
            <person name="Feldgarden M."/>
            <person name="Gevers D."/>
            <person name="Daigneault M."/>
            <person name="Sibley C.D."/>
            <person name="White A."/>
            <person name="Strauss J."/>
            <person name="Allen-Vercoe E."/>
            <person name="Young S.K."/>
            <person name="Zeng Q."/>
            <person name="Gargeya S."/>
            <person name="Fitzgerald M."/>
            <person name="Haas B."/>
            <person name="Abouelleil A."/>
            <person name="Alvarado L."/>
            <person name="Arachchi H.M."/>
            <person name="Berlin A."/>
            <person name="Brown A."/>
            <person name="Chapman S.B."/>
            <person name="Chen Z."/>
            <person name="Dunbar C."/>
            <person name="Freedman E."/>
            <person name="Gearin G."/>
            <person name="Gellesch M."/>
            <person name="Goldberg J."/>
            <person name="Griggs A."/>
            <person name="Gujja S."/>
            <person name="Heilman E."/>
            <person name="Heiman D."/>
            <person name="Howarth C."/>
            <person name="Larson L."/>
            <person name="Lui A."/>
            <person name="MacDonald P.J.P."/>
            <person name="Mehta T."/>
            <person name="Montmayeur A."/>
            <person name="Murphy C."/>
            <person name="Neiman D."/>
            <person name="Pearson M."/>
            <person name="Priest M."/>
            <person name="Roberts A."/>
            <person name="Saif S."/>
            <person name="Shea T."/>
            <person name="Shenoy N."/>
            <person name="Sisk P."/>
            <person name="Stolte C."/>
            <person name="Sykes S."/>
            <person name="White J."/>
            <person name="Yandava C."/>
            <person name="Nusbaum C."/>
            <person name="Birren B."/>
        </authorList>
    </citation>
    <scope>NUCLEOTIDE SEQUENCE [LARGE SCALE GENOMIC DNA]</scope>
    <source>
        <strain evidence="3 4">29_1</strain>
    </source>
</reference>
<evidence type="ECO:0000313" key="3">
    <source>
        <dbReference type="EMBL" id="EFW06567.1"/>
    </source>
</evidence>
<protein>
    <submittedName>
        <fullName evidence="3">MutT/nudix family protein</fullName>
    </submittedName>
</protein>
<dbReference type="PROSITE" id="PS51462">
    <property type="entry name" value="NUDIX"/>
    <property type="match status" value="1"/>
</dbReference>
<dbReference type="STRING" id="100884.GCA_000269565_01596"/>
<dbReference type="SUPFAM" id="SSF55811">
    <property type="entry name" value="Nudix"/>
    <property type="match status" value="1"/>
</dbReference>
<feature type="domain" description="Nudix hydrolase" evidence="2">
    <location>
        <begin position="4"/>
        <end position="138"/>
    </location>
</feature>
<dbReference type="RefSeq" id="WP_008787232.1">
    <property type="nucleotide sequence ID" value="NZ_AKCB01000001.1"/>
</dbReference>
<gene>
    <name evidence="3" type="ORF">HMPREF9488_00104</name>
</gene>
<proteinExistence type="predicted"/>
<sequence length="150" mass="17263">MGDTIKVGIGVMIIKDNRILLGHRIAGGKDTGGIFEPDSWCLPGGKQEYDETIFECAKREVKEETNLDVWNLEVFSAVDDIQPHKHFVTIQMITKDYTGHLEIMEPEKQDEWKWFSLERLPEKIYSPSKKFIDAYLAKNKDTDKLQSGDE</sequence>
<evidence type="ECO:0000259" key="2">
    <source>
        <dbReference type="PROSITE" id="PS51462"/>
    </source>
</evidence>
<dbReference type="GO" id="GO:0005829">
    <property type="term" value="C:cytosol"/>
    <property type="evidence" value="ECO:0007669"/>
    <property type="project" value="TreeGrafter"/>
</dbReference>
<dbReference type="EMBL" id="ADKX01000001">
    <property type="protein sequence ID" value="EFW06567.1"/>
    <property type="molecule type" value="Genomic_DNA"/>
</dbReference>
<dbReference type="InterPro" id="IPR000086">
    <property type="entry name" value="NUDIX_hydrolase_dom"/>
</dbReference>
<dbReference type="PANTHER" id="PTHR16099:SF5">
    <property type="entry name" value="NUCLEOTIDE TRIPHOSPHATE DIPHOSPHATASE NUDT15"/>
    <property type="match status" value="1"/>
</dbReference>
<dbReference type="InterPro" id="IPR015797">
    <property type="entry name" value="NUDIX_hydrolase-like_dom_sf"/>
</dbReference>
<keyword evidence="1" id="KW-0378">Hydrolase</keyword>
<name>E7G5R6_9FIRM</name>
<dbReference type="PROSITE" id="PS00893">
    <property type="entry name" value="NUDIX_BOX"/>
    <property type="match status" value="1"/>
</dbReference>
<dbReference type="Pfam" id="PF00293">
    <property type="entry name" value="NUDIX"/>
    <property type="match status" value="1"/>
</dbReference>
<dbReference type="Gene3D" id="3.90.79.10">
    <property type="entry name" value="Nucleoside Triphosphate Pyrophosphohydrolase"/>
    <property type="match status" value="1"/>
</dbReference>
<dbReference type="GO" id="GO:0035539">
    <property type="term" value="F:8-oxo-7,8-dihydrodeoxyguanosine triphosphate pyrophosphatase activity"/>
    <property type="evidence" value="ECO:0007669"/>
    <property type="project" value="TreeGrafter"/>
</dbReference>
<dbReference type="GO" id="GO:0006203">
    <property type="term" value="P:dGTP catabolic process"/>
    <property type="evidence" value="ECO:0007669"/>
    <property type="project" value="TreeGrafter"/>
</dbReference>
<accession>E7G5R6</accession>
<organism evidence="3 4">
    <name type="scientific">Coprobacillus cateniformis</name>
    <dbReference type="NCBI Taxonomy" id="100884"/>
    <lineage>
        <taxon>Bacteria</taxon>
        <taxon>Bacillati</taxon>
        <taxon>Bacillota</taxon>
        <taxon>Erysipelotrichia</taxon>
        <taxon>Erysipelotrichales</taxon>
        <taxon>Coprobacillaceae</taxon>
        <taxon>Coprobacillus</taxon>
    </lineage>
</organism>
<evidence type="ECO:0000313" key="4">
    <source>
        <dbReference type="Proteomes" id="UP000003157"/>
    </source>
</evidence>
<dbReference type="PANTHER" id="PTHR16099">
    <property type="entry name" value="8-OXO-DGTP DIPHOSPHATES NUDT15"/>
    <property type="match status" value="1"/>
</dbReference>
<dbReference type="HOGENOM" id="CLU_037162_9_1_9"/>
<comment type="caution">
    <text evidence="3">The sequence shown here is derived from an EMBL/GenBank/DDBJ whole genome shotgun (WGS) entry which is preliminary data.</text>
</comment>
<dbReference type="GeneID" id="78229469"/>